<evidence type="ECO:0000313" key="3">
    <source>
        <dbReference type="Proteomes" id="UP000619293"/>
    </source>
</evidence>
<name>A0A8J3JY65_9ACTN</name>
<keyword evidence="3" id="KW-1185">Reference proteome</keyword>
<comment type="caution">
    <text evidence="2">The sequence shown here is derived from an EMBL/GenBank/DDBJ whole genome shotgun (WGS) entry which is preliminary data.</text>
</comment>
<keyword evidence="1" id="KW-0472">Membrane</keyword>
<organism evidence="2 3">
    <name type="scientific">Catellatospora chokoriensis</name>
    <dbReference type="NCBI Taxonomy" id="310353"/>
    <lineage>
        <taxon>Bacteria</taxon>
        <taxon>Bacillati</taxon>
        <taxon>Actinomycetota</taxon>
        <taxon>Actinomycetes</taxon>
        <taxon>Micromonosporales</taxon>
        <taxon>Micromonosporaceae</taxon>
        <taxon>Catellatospora</taxon>
    </lineage>
</organism>
<feature type="transmembrane region" description="Helical" evidence="1">
    <location>
        <begin position="29"/>
        <end position="50"/>
    </location>
</feature>
<protein>
    <submittedName>
        <fullName evidence="2">Uncharacterized protein</fullName>
    </submittedName>
</protein>
<keyword evidence="1" id="KW-0812">Transmembrane</keyword>
<evidence type="ECO:0000256" key="1">
    <source>
        <dbReference type="SAM" id="Phobius"/>
    </source>
</evidence>
<dbReference type="Proteomes" id="UP000619293">
    <property type="component" value="Unassembled WGS sequence"/>
</dbReference>
<feature type="transmembrane region" description="Helical" evidence="1">
    <location>
        <begin position="62"/>
        <end position="83"/>
    </location>
</feature>
<reference evidence="2 3" key="1">
    <citation type="submission" date="2021-01" db="EMBL/GenBank/DDBJ databases">
        <title>Whole genome shotgun sequence of Catellatospora chokoriensis NBRC 107358.</title>
        <authorList>
            <person name="Komaki H."/>
            <person name="Tamura T."/>
        </authorList>
    </citation>
    <scope>NUCLEOTIDE SEQUENCE [LARGE SCALE GENOMIC DNA]</scope>
    <source>
        <strain evidence="2 3">NBRC 107358</strain>
    </source>
</reference>
<accession>A0A8J3JY65</accession>
<sequence length="122" mass="12955">MLILMTITSVAVIGYFAADTRGEPIWRRVIAPVLATAGLGWILWLTIAQFDVLLDVDPTSPLRWAFPASFAVAAALGLAWAILLKAWRPDAYAAIGLGAHAAVNSNPFAPTTAQAARAEAVR</sequence>
<gene>
    <name evidence="2" type="ORF">Cch02nite_40880</name>
</gene>
<keyword evidence="1" id="KW-1133">Transmembrane helix</keyword>
<dbReference type="EMBL" id="BONG01000025">
    <property type="protein sequence ID" value="GIF90644.1"/>
    <property type="molecule type" value="Genomic_DNA"/>
</dbReference>
<dbReference type="AlphaFoldDB" id="A0A8J3JY65"/>
<evidence type="ECO:0000313" key="2">
    <source>
        <dbReference type="EMBL" id="GIF90644.1"/>
    </source>
</evidence>
<proteinExistence type="predicted"/>